<comment type="subcellular location">
    <subcellularLocation>
        <location evidence="9">Cytoplasm</location>
    </subcellularLocation>
</comment>
<comment type="caution">
    <text evidence="12">The sequence shown here is derived from an EMBL/GenBank/DDBJ whole genome shotgun (WGS) entry which is preliminary data.</text>
</comment>
<dbReference type="Proteomes" id="UP000177230">
    <property type="component" value="Unassembled WGS sequence"/>
</dbReference>
<evidence type="ECO:0000313" key="12">
    <source>
        <dbReference type="EMBL" id="OGF13147.1"/>
    </source>
</evidence>
<dbReference type="SUPFAM" id="SSF52402">
    <property type="entry name" value="Adenine nucleotide alpha hydrolases-like"/>
    <property type="match status" value="1"/>
</dbReference>
<feature type="binding site" evidence="9">
    <location>
        <begin position="13"/>
        <end position="20"/>
    </location>
    <ligand>
        <name>ATP</name>
        <dbReference type="ChEBI" id="CHEBI:30616"/>
    </ligand>
</feature>
<evidence type="ECO:0000256" key="7">
    <source>
        <dbReference type="ARBA" id="ARBA00023157"/>
    </source>
</evidence>
<dbReference type="InterPro" id="IPR046885">
    <property type="entry name" value="MnmA-like_C"/>
</dbReference>
<dbReference type="InterPro" id="IPR023382">
    <property type="entry name" value="MnmA-like_central_sf"/>
</dbReference>
<dbReference type="PANTHER" id="PTHR11933">
    <property type="entry name" value="TRNA 5-METHYLAMINOMETHYL-2-THIOURIDYLATE -METHYLTRANSFERASE"/>
    <property type="match status" value="1"/>
</dbReference>
<comment type="similarity">
    <text evidence="9">Belongs to the MnmA/TRMU family.</text>
</comment>
<dbReference type="AlphaFoldDB" id="A0A1F5RF83"/>
<dbReference type="FunFam" id="3.40.50.620:FF:000115">
    <property type="entry name" value="tRNA-specific 2-thiouridylase MnmA"/>
    <property type="match status" value="1"/>
</dbReference>
<dbReference type="CDD" id="cd01998">
    <property type="entry name" value="MnmA_TRMU-like"/>
    <property type="match status" value="1"/>
</dbReference>
<evidence type="ECO:0000313" key="13">
    <source>
        <dbReference type="Proteomes" id="UP000177230"/>
    </source>
</evidence>
<sequence>MLNNTKQAQVAVAMSGGVDSTVAAALLVKKGLRAIGLTMKLFSASEAHSSTNCCANEAIEAAERAASKLGIEHRIIDCRKEFNEMVIGNFLSEYAKARTPNPCVVCNKSIKFGLLMETALAMGCTHLATGHYARICKRQDRYILAKAKDKQKDQSYFLWMLSQRQLQSTMFPLGNYEKQQIRRMAAALGLEAADKPESQEICFIPQGHYSQYLKNKMDVPGGDIVDSSGKIIGRHQGIANYTIGQREGLGIALGKPQYVIGLDPLKNRVIIGDDQYLYKDIMDVETVNWSIKIPSRQIKAEVKIRNQHKGSPAFIKPAGGRSVQIRFIKSQRAISPGQSAVFYRGDLLLGGGLIK</sequence>
<dbReference type="HAMAP" id="MF_00144">
    <property type="entry name" value="tRNA_thiouridyl_MnmA"/>
    <property type="match status" value="1"/>
</dbReference>
<dbReference type="GO" id="GO:0005524">
    <property type="term" value="F:ATP binding"/>
    <property type="evidence" value="ECO:0007669"/>
    <property type="project" value="UniProtKB-KW"/>
</dbReference>
<accession>A0A1F5RF83</accession>
<dbReference type="NCBIfam" id="NF001138">
    <property type="entry name" value="PRK00143.1"/>
    <property type="match status" value="1"/>
</dbReference>
<feature type="active site" description="Cysteine persulfide intermediate" evidence="9">
    <location>
        <position position="202"/>
    </location>
</feature>
<dbReference type="FunFam" id="2.30.30.280:FF:000001">
    <property type="entry name" value="tRNA-specific 2-thiouridylase MnmA"/>
    <property type="match status" value="1"/>
</dbReference>
<feature type="site" description="Interaction with tRNA" evidence="9">
    <location>
        <position position="131"/>
    </location>
</feature>
<dbReference type="InterPro" id="IPR004506">
    <property type="entry name" value="MnmA-like"/>
</dbReference>
<protein>
    <recommendedName>
        <fullName evidence="9">tRNA-specific 2-thiouridylase MnmA</fullName>
        <ecNumber evidence="9">2.8.1.13</ecNumber>
    </recommendedName>
</protein>
<reference evidence="12 13" key="1">
    <citation type="journal article" date="2016" name="Nat. Commun.">
        <title>Thousands of microbial genomes shed light on interconnected biogeochemical processes in an aquifer system.</title>
        <authorList>
            <person name="Anantharaman K."/>
            <person name="Brown C.T."/>
            <person name="Hug L.A."/>
            <person name="Sharon I."/>
            <person name="Castelle C.J."/>
            <person name="Probst A.J."/>
            <person name="Thomas B.C."/>
            <person name="Singh A."/>
            <person name="Wilkins M.J."/>
            <person name="Karaoz U."/>
            <person name="Brodie E.L."/>
            <person name="Williams K.H."/>
            <person name="Hubbard S.S."/>
            <person name="Banfield J.F."/>
        </authorList>
    </citation>
    <scope>NUCLEOTIDE SEQUENCE [LARGE SCALE GENOMIC DNA]</scope>
</reference>
<evidence type="ECO:0000256" key="1">
    <source>
        <dbReference type="ARBA" id="ARBA00022555"/>
    </source>
</evidence>
<evidence type="ECO:0000256" key="3">
    <source>
        <dbReference type="ARBA" id="ARBA00022694"/>
    </source>
</evidence>
<dbReference type="Gene3D" id="2.30.30.280">
    <property type="entry name" value="Adenine nucleotide alpha hydrolases-like domains"/>
    <property type="match status" value="1"/>
</dbReference>
<dbReference type="InterPro" id="IPR046884">
    <property type="entry name" value="MnmA-like_central"/>
</dbReference>
<dbReference type="Gene3D" id="2.40.30.10">
    <property type="entry name" value="Translation factors"/>
    <property type="match status" value="1"/>
</dbReference>
<feature type="site" description="Interaction with tRNA" evidence="9">
    <location>
        <position position="338"/>
    </location>
</feature>
<dbReference type="Pfam" id="PF20258">
    <property type="entry name" value="tRNA_Me_trans_C"/>
    <property type="match status" value="1"/>
</dbReference>
<keyword evidence="2 9" id="KW-0808">Transferase</keyword>
<feature type="binding site" evidence="9">
    <location>
        <position position="130"/>
    </location>
    <ligand>
        <name>ATP</name>
        <dbReference type="ChEBI" id="CHEBI:30616"/>
    </ligand>
</feature>
<dbReference type="EMBL" id="MFFM01000025">
    <property type="protein sequence ID" value="OGF13147.1"/>
    <property type="molecule type" value="Genomic_DNA"/>
</dbReference>
<evidence type="ECO:0000256" key="9">
    <source>
        <dbReference type="HAMAP-Rule" id="MF_00144"/>
    </source>
</evidence>
<keyword evidence="6 9" id="KW-0694">RNA-binding</keyword>
<keyword evidence="3 9" id="KW-0819">tRNA processing</keyword>
<evidence type="ECO:0000256" key="5">
    <source>
        <dbReference type="ARBA" id="ARBA00022840"/>
    </source>
</evidence>
<dbReference type="GO" id="GO:0000049">
    <property type="term" value="F:tRNA binding"/>
    <property type="evidence" value="ECO:0007669"/>
    <property type="project" value="UniProtKB-KW"/>
</dbReference>
<dbReference type="NCBIfam" id="TIGR00420">
    <property type="entry name" value="trmU"/>
    <property type="match status" value="1"/>
</dbReference>
<dbReference type="GO" id="GO:0103016">
    <property type="term" value="F:tRNA-uridine 2-sulfurtransferase activity"/>
    <property type="evidence" value="ECO:0007669"/>
    <property type="project" value="UniProtKB-EC"/>
</dbReference>
<gene>
    <name evidence="9" type="primary">mnmA</name>
    <name evidence="12" type="ORF">A2024_12295</name>
</gene>
<keyword evidence="9" id="KW-0963">Cytoplasm</keyword>
<comment type="caution">
    <text evidence="9">Lacks conserved residue(s) required for the propagation of feature annotation.</text>
</comment>
<evidence type="ECO:0000256" key="2">
    <source>
        <dbReference type="ARBA" id="ARBA00022679"/>
    </source>
</evidence>
<evidence type="ECO:0000259" key="11">
    <source>
        <dbReference type="Pfam" id="PF20259"/>
    </source>
</evidence>
<keyword evidence="5 9" id="KW-0067">ATP-binding</keyword>
<evidence type="ECO:0000259" key="10">
    <source>
        <dbReference type="Pfam" id="PF20258"/>
    </source>
</evidence>
<keyword evidence="4 9" id="KW-0547">Nucleotide-binding</keyword>
<dbReference type="GO" id="GO:0002143">
    <property type="term" value="P:tRNA wobble position uridine thiolation"/>
    <property type="evidence" value="ECO:0007669"/>
    <property type="project" value="TreeGrafter"/>
</dbReference>
<comment type="catalytic activity">
    <reaction evidence="8 9">
        <text>S-sulfanyl-L-cysteinyl-[protein] + uridine(34) in tRNA + AH2 + ATP = 2-thiouridine(34) in tRNA + L-cysteinyl-[protein] + A + AMP + diphosphate + H(+)</text>
        <dbReference type="Rhea" id="RHEA:47032"/>
        <dbReference type="Rhea" id="RHEA-COMP:10131"/>
        <dbReference type="Rhea" id="RHEA-COMP:11726"/>
        <dbReference type="Rhea" id="RHEA-COMP:11727"/>
        <dbReference type="Rhea" id="RHEA-COMP:11728"/>
        <dbReference type="ChEBI" id="CHEBI:13193"/>
        <dbReference type="ChEBI" id="CHEBI:15378"/>
        <dbReference type="ChEBI" id="CHEBI:17499"/>
        <dbReference type="ChEBI" id="CHEBI:29950"/>
        <dbReference type="ChEBI" id="CHEBI:30616"/>
        <dbReference type="ChEBI" id="CHEBI:33019"/>
        <dbReference type="ChEBI" id="CHEBI:61963"/>
        <dbReference type="ChEBI" id="CHEBI:65315"/>
        <dbReference type="ChEBI" id="CHEBI:87170"/>
        <dbReference type="ChEBI" id="CHEBI:456215"/>
        <dbReference type="EC" id="2.8.1.13"/>
    </reaction>
</comment>
<comment type="function">
    <text evidence="9">Catalyzes the 2-thiolation of uridine at the wobble position (U34) of tRNA, leading to the formation of s(2)U34.</text>
</comment>
<proteinExistence type="inferred from homology"/>
<evidence type="ECO:0000256" key="4">
    <source>
        <dbReference type="ARBA" id="ARBA00022741"/>
    </source>
</evidence>
<dbReference type="Pfam" id="PF20259">
    <property type="entry name" value="tRNA_Me_trans_M"/>
    <property type="match status" value="1"/>
</dbReference>
<keyword evidence="7" id="KW-1015">Disulfide bond</keyword>
<dbReference type="Gene3D" id="3.40.50.620">
    <property type="entry name" value="HUPs"/>
    <property type="match status" value="1"/>
</dbReference>
<name>A0A1F5RF83_9BACT</name>
<dbReference type="EC" id="2.8.1.13" evidence="9"/>
<dbReference type="GO" id="GO:0005737">
    <property type="term" value="C:cytoplasm"/>
    <property type="evidence" value="ECO:0007669"/>
    <property type="project" value="UniProtKB-SubCell"/>
</dbReference>
<dbReference type="InterPro" id="IPR014729">
    <property type="entry name" value="Rossmann-like_a/b/a_fold"/>
</dbReference>
<feature type="active site" description="Nucleophile" evidence="9">
    <location>
        <position position="106"/>
    </location>
</feature>
<keyword evidence="1 9" id="KW-0820">tRNA-binding</keyword>
<feature type="binding site" evidence="9">
    <location>
        <position position="39"/>
    </location>
    <ligand>
        <name>ATP</name>
        <dbReference type="ChEBI" id="CHEBI:30616"/>
    </ligand>
</feature>
<dbReference type="PANTHER" id="PTHR11933:SF5">
    <property type="entry name" value="MITOCHONDRIAL TRNA-SPECIFIC 2-THIOURIDYLASE 1"/>
    <property type="match status" value="1"/>
</dbReference>
<feature type="domain" description="tRNA-specific 2-thiouridylase MnmA-like central" evidence="11">
    <location>
        <begin position="211"/>
        <end position="273"/>
    </location>
</feature>
<organism evidence="12 13">
    <name type="scientific">Candidatus Edwardsbacteria bacterium GWF2_54_11</name>
    <dbReference type="NCBI Taxonomy" id="1817851"/>
    <lineage>
        <taxon>Bacteria</taxon>
        <taxon>Candidatus Edwardsiibacteriota</taxon>
    </lineage>
</organism>
<feature type="region of interest" description="Interaction with tRNA" evidence="9">
    <location>
        <begin position="152"/>
        <end position="154"/>
    </location>
</feature>
<feature type="domain" description="tRNA-specific 2-thiouridylase MnmA-like C-terminal" evidence="10">
    <location>
        <begin position="280"/>
        <end position="354"/>
    </location>
</feature>
<evidence type="ECO:0000256" key="8">
    <source>
        <dbReference type="ARBA" id="ARBA00051542"/>
    </source>
</evidence>
<evidence type="ECO:0000256" key="6">
    <source>
        <dbReference type="ARBA" id="ARBA00022884"/>
    </source>
</evidence>
<dbReference type="Pfam" id="PF03054">
    <property type="entry name" value="tRNA_Me_trans"/>
    <property type="match status" value="1"/>
</dbReference>